<feature type="transmembrane region" description="Helical" evidence="1">
    <location>
        <begin position="69"/>
        <end position="90"/>
    </location>
</feature>
<evidence type="ECO:0000313" key="2">
    <source>
        <dbReference type="EMBL" id="RLQ89249.1"/>
    </source>
</evidence>
<keyword evidence="1" id="KW-0812">Transmembrane</keyword>
<keyword evidence="3" id="KW-1185">Reference proteome</keyword>
<organism evidence="2 3">
    <name type="scientific">Notoacmeibacter ruber</name>
    <dbReference type="NCBI Taxonomy" id="2670375"/>
    <lineage>
        <taxon>Bacteria</taxon>
        <taxon>Pseudomonadati</taxon>
        <taxon>Pseudomonadota</taxon>
        <taxon>Alphaproteobacteria</taxon>
        <taxon>Hyphomicrobiales</taxon>
        <taxon>Notoacmeibacteraceae</taxon>
        <taxon>Notoacmeibacter</taxon>
    </lineage>
</organism>
<sequence length="133" mass="14098">MAAKRMIATDIVAVIAGGVLGAIATNLLVSVFTDGAALQDLMLMWGRYVVAILVTAIYPFLYKTLPTSIAAILSLLVGVLVPSVLSRLFFGGDASWGVLFAFNAVFAVVSLMVYRAIHAWAKGALYKANGFRA</sequence>
<evidence type="ECO:0000313" key="3">
    <source>
        <dbReference type="Proteomes" id="UP000281094"/>
    </source>
</evidence>
<protein>
    <submittedName>
        <fullName evidence="2">Uncharacterized protein</fullName>
    </submittedName>
</protein>
<comment type="caution">
    <text evidence="2">The sequence shown here is derived from an EMBL/GenBank/DDBJ whole genome shotgun (WGS) entry which is preliminary data.</text>
</comment>
<keyword evidence="1" id="KW-0472">Membrane</keyword>
<gene>
    <name evidence="2" type="ORF">D8780_14355</name>
</gene>
<dbReference type="Proteomes" id="UP000281094">
    <property type="component" value="Unassembled WGS sequence"/>
</dbReference>
<keyword evidence="1" id="KW-1133">Transmembrane helix</keyword>
<accession>A0A3L7JGB5</accession>
<feature type="transmembrane region" description="Helical" evidence="1">
    <location>
        <begin position="96"/>
        <end position="117"/>
    </location>
</feature>
<dbReference type="EMBL" id="RCWN01000001">
    <property type="protein sequence ID" value="RLQ89249.1"/>
    <property type="molecule type" value="Genomic_DNA"/>
</dbReference>
<evidence type="ECO:0000256" key="1">
    <source>
        <dbReference type="SAM" id="Phobius"/>
    </source>
</evidence>
<proteinExistence type="predicted"/>
<feature type="transmembrane region" description="Helical" evidence="1">
    <location>
        <begin position="45"/>
        <end position="62"/>
    </location>
</feature>
<dbReference type="RefSeq" id="WP_121646216.1">
    <property type="nucleotide sequence ID" value="NZ_RCWN01000001.1"/>
</dbReference>
<dbReference type="AlphaFoldDB" id="A0A3L7JGB5"/>
<reference evidence="2 3" key="1">
    <citation type="submission" date="2018-10" db="EMBL/GenBank/DDBJ databases">
        <title>Notoacmeibacter sp. M2BS9Y-3-1, whole genome shotgun sequence.</title>
        <authorList>
            <person name="Tuo L."/>
        </authorList>
    </citation>
    <scope>NUCLEOTIDE SEQUENCE [LARGE SCALE GENOMIC DNA]</scope>
    <source>
        <strain evidence="2 3">M2BS9Y-3-1</strain>
    </source>
</reference>
<feature type="transmembrane region" description="Helical" evidence="1">
    <location>
        <begin position="12"/>
        <end position="33"/>
    </location>
</feature>
<name>A0A3L7JGB5_9HYPH</name>